<gene>
    <name evidence="3" type="ORF">DNG_07552</name>
</gene>
<proteinExistence type="predicted"/>
<feature type="coiled-coil region" evidence="1">
    <location>
        <begin position="220"/>
        <end position="258"/>
    </location>
</feature>
<evidence type="ECO:0000256" key="2">
    <source>
        <dbReference type="SAM" id="MobiDB-lite"/>
    </source>
</evidence>
<keyword evidence="1" id="KW-0175">Coiled coil</keyword>
<dbReference type="Proteomes" id="UP001187682">
    <property type="component" value="Unassembled WGS sequence"/>
</dbReference>
<sequence length="801" mass="89994">MASERAADPRSAAPLRPISRESNISKRRVDSSRLSFPFHGDETADLEKFGSAWNHYLQNHARRSENAAARMAGLENKLAEQTKSLKEYTHKCSHQSAAITGLEKQVSELSVQKRELTKEHQIAKQHLERNEARREEMQAKLRSYREKLNEAIVEQQDLYMRSKSMCDSAINDVRKTQEEAEEAQRVATEMLEEGMNRAAAARRETKALLEGELKKCRLLQATVEKENVGLRQQLSEAQNELKCDKAKIEDLLSQLERERPTRDHLQTLESKSNEILLQLQQASSLLPANEETHQTMLSKLDVVLERVQASALNTREYANLKETLNGLVSQLDSTSSQLLADVRSVLTSQSSIVAMSGGLEKTIKDQLSSVNRLIKEQEEGLLNKLQATDGKCQELTIRLAEKNSELSIAAANVQQMSRMADEKSQRVEQLHVQVQELQEISHERNHLKLENKALLEQLSNKDSDNAALQMQFEDALSQNQIRALELQNFTRQIADRLQEKGADADDVSALRTKMACKLEVERSKLDEAKRVLQRCQEEKSKLGKDFIDITAEKSKLSKELEELRAQRSEEASSLERTRVSLIQAEQRVVNLREKLKTSEFKTRDIQNVLAQWAGKKMDGAEIQEDILDLDLDAMRILVRTIMGAHRESEAAKDCLRAVLEMPSSAVAEDTSRVAKPGCSPVGDQEGGAANAEASIDAGIAPGTAEGVYLGIPSIDQSDQGGTTERSDFPLDTSRDSVRRIIVQSPFDEENSHYVYASKREQLRVEPRPSCRSPGKRRCTSCRTSTKVFAADLPNPSKQHGR</sequence>
<feature type="coiled-coil region" evidence="1">
    <location>
        <begin position="57"/>
        <end position="193"/>
    </location>
</feature>
<feature type="region of interest" description="Disordered" evidence="2">
    <location>
        <begin position="1"/>
        <end position="30"/>
    </location>
</feature>
<accession>A0AAE8N2L7</accession>
<organism evidence="3 4">
    <name type="scientific">Cephalotrichum gorgonifer</name>
    <dbReference type="NCBI Taxonomy" id="2041049"/>
    <lineage>
        <taxon>Eukaryota</taxon>
        <taxon>Fungi</taxon>
        <taxon>Dikarya</taxon>
        <taxon>Ascomycota</taxon>
        <taxon>Pezizomycotina</taxon>
        <taxon>Sordariomycetes</taxon>
        <taxon>Hypocreomycetidae</taxon>
        <taxon>Microascales</taxon>
        <taxon>Microascaceae</taxon>
        <taxon>Cephalotrichum</taxon>
    </lineage>
</organism>
<feature type="coiled-coil region" evidence="1">
    <location>
        <begin position="420"/>
        <end position="457"/>
    </location>
</feature>
<feature type="compositionally biased region" description="Polar residues" evidence="2">
    <location>
        <begin position="714"/>
        <end position="723"/>
    </location>
</feature>
<dbReference type="AlphaFoldDB" id="A0AAE8N2L7"/>
<feature type="coiled-coil region" evidence="1">
    <location>
        <begin position="518"/>
        <end position="601"/>
    </location>
</feature>
<evidence type="ECO:0000256" key="1">
    <source>
        <dbReference type="SAM" id="Coils"/>
    </source>
</evidence>
<evidence type="ECO:0000313" key="3">
    <source>
        <dbReference type="EMBL" id="SPO04867.1"/>
    </source>
</evidence>
<keyword evidence="4" id="KW-1185">Reference proteome</keyword>
<comment type="caution">
    <text evidence="3">The sequence shown here is derived from an EMBL/GenBank/DDBJ whole genome shotgun (WGS) entry which is preliminary data.</text>
</comment>
<evidence type="ECO:0000313" key="4">
    <source>
        <dbReference type="Proteomes" id="UP001187682"/>
    </source>
</evidence>
<dbReference type="EMBL" id="ONZQ02000011">
    <property type="protein sequence ID" value="SPO04867.1"/>
    <property type="molecule type" value="Genomic_DNA"/>
</dbReference>
<feature type="region of interest" description="Disordered" evidence="2">
    <location>
        <begin position="710"/>
        <end position="732"/>
    </location>
</feature>
<name>A0AAE8N2L7_9PEZI</name>
<reference evidence="3" key="1">
    <citation type="submission" date="2018-03" db="EMBL/GenBank/DDBJ databases">
        <authorList>
            <person name="Guldener U."/>
        </authorList>
    </citation>
    <scope>NUCLEOTIDE SEQUENCE</scope>
</reference>
<protein>
    <submittedName>
        <fullName evidence="3">Uncharacterized protein</fullName>
    </submittedName>
</protein>